<dbReference type="EMBL" id="UFQT01000099">
    <property type="protein sequence ID" value="SSX19863.1"/>
    <property type="molecule type" value="Genomic_DNA"/>
</dbReference>
<name>A0A336LT10_CULSO</name>
<dbReference type="AlphaFoldDB" id="A0A336LT10"/>
<gene>
    <name evidence="1" type="primary">CSON015621</name>
</gene>
<organism evidence="1">
    <name type="scientific">Culicoides sonorensis</name>
    <name type="common">Biting midge</name>
    <dbReference type="NCBI Taxonomy" id="179676"/>
    <lineage>
        <taxon>Eukaryota</taxon>
        <taxon>Metazoa</taxon>
        <taxon>Ecdysozoa</taxon>
        <taxon>Arthropoda</taxon>
        <taxon>Hexapoda</taxon>
        <taxon>Insecta</taxon>
        <taxon>Pterygota</taxon>
        <taxon>Neoptera</taxon>
        <taxon>Endopterygota</taxon>
        <taxon>Diptera</taxon>
        <taxon>Nematocera</taxon>
        <taxon>Chironomoidea</taxon>
        <taxon>Ceratopogonidae</taxon>
        <taxon>Ceratopogoninae</taxon>
        <taxon>Culicoides</taxon>
        <taxon>Monoculicoides</taxon>
    </lineage>
</organism>
<proteinExistence type="predicted"/>
<accession>A0A336LT10</accession>
<dbReference type="VEuPathDB" id="VectorBase:CSON015621"/>
<reference evidence="1" key="1">
    <citation type="submission" date="2018-07" db="EMBL/GenBank/DDBJ databases">
        <authorList>
            <person name="Quirk P.G."/>
            <person name="Krulwich T.A."/>
        </authorList>
    </citation>
    <scope>NUCLEOTIDE SEQUENCE</scope>
</reference>
<sequence>MVSEWRKVLDEFSSTESKIMMLEVAAPPEDLQRYHLRGADIPFNFEPLLTWTKETSAREMRNFIENYLSYIPSGYSPNWITNIQSIILFL</sequence>
<evidence type="ECO:0000313" key="1">
    <source>
        <dbReference type="EMBL" id="SSX19863.1"/>
    </source>
</evidence>
<protein>
    <submittedName>
        <fullName evidence="1">CSON015621 protein</fullName>
    </submittedName>
</protein>